<accession>A6K8B9</accession>
<organism evidence="1 2">
    <name type="scientific">Rattus norvegicus</name>
    <name type="common">Rat</name>
    <dbReference type="NCBI Taxonomy" id="10116"/>
    <lineage>
        <taxon>Eukaryota</taxon>
        <taxon>Metazoa</taxon>
        <taxon>Chordata</taxon>
        <taxon>Craniata</taxon>
        <taxon>Vertebrata</taxon>
        <taxon>Euteleostomi</taxon>
        <taxon>Mammalia</taxon>
        <taxon>Eutheria</taxon>
        <taxon>Euarchontoglires</taxon>
        <taxon>Glires</taxon>
        <taxon>Rodentia</taxon>
        <taxon>Myomorpha</taxon>
        <taxon>Muroidea</taxon>
        <taxon>Muridae</taxon>
        <taxon>Murinae</taxon>
        <taxon>Rattus</taxon>
    </lineage>
</organism>
<reference evidence="2" key="1">
    <citation type="submission" date="2005-09" db="EMBL/GenBank/DDBJ databases">
        <authorList>
            <person name="Mural R.J."/>
            <person name="Li P.W."/>
            <person name="Adams M.D."/>
            <person name="Amanatides P.G."/>
            <person name="Baden-Tillson H."/>
            <person name="Barnstead M."/>
            <person name="Chin S.H."/>
            <person name="Dew I."/>
            <person name="Evans C.A."/>
            <person name="Ferriera S."/>
            <person name="Flanigan M."/>
            <person name="Fosler C."/>
            <person name="Glodek A."/>
            <person name="Gu Z."/>
            <person name="Holt R.A."/>
            <person name="Jennings D."/>
            <person name="Kraft C.L."/>
            <person name="Lu F."/>
            <person name="Nguyen T."/>
            <person name="Nusskern D.R."/>
            <person name="Pfannkoch C.M."/>
            <person name="Sitter C."/>
            <person name="Sutton G.G."/>
            <person name="Venter J.C."/>
            <person name="Wang Z."/>
            <person name="Woodage T."/>
            <person name="Zheng X.H."/>
            <person name="Zhong F."/>
        </authorList>
    </citation>
    <scope>NUCLEOTIDE SEQUENCE [LARGE SCALE GENOMIC DNA]</scope>
    <source>
        <strain>BN</strain>
        <strain evidence="2">Sprague-Dawley</strain>
    </source>
</reference>
<protein>
    <submittedName>
        <fullName evidence="1">RCG29409</fullName>
    </submittedName>
</protein>
<proteinExistence type="predicted"/>
<gene>
    <name evidence="1" type="ORF">rCG_29409</name>
</gene>
<evidence type="ECO:0000313" key="1">
    <source>
        <dbReference type="EMBL" id="EDL89189.1"/>
    </source>
</evidence>
<sequence>MHFLGVGGQALKVIKKQQKIMKNPKK</sequence>
<dbReference type="Proteomes" id="UP000234681">
    <property type="component" value="Chromosome 7"/>
</dbReference>
<evidence type="ECO:0000313" key="2">
    <source>
        <dbReference type="Proteomes" id="UP000234681"/>
    </source>
</evidence>
<dbReference type="EMBL" id="CH474029">
    <property type="protein sequence ID" value="EDL89189.1"/>
    <property type="molecule type" value="Genomic_DNA"/>
</dbReference>
<dbReference type="AlphaFoldDB" id="A6K8B9"/>
<name>A6K8B9_RAT</name>